<protein>
    <recommendedName>
        <fullName evidence="1">Craniofacial development protein 1</fullName>
    </recommendedName>
    <alternativeName>
        <fullName evidence="2">Bucentaur</fullName>
    </alternativeName>
</protein>
<dbReference type="Proteomes" id="UP000035642">
    <property type="component" value="Unassembled WGS sequence"/>
</dbReference>
<evidence type="ECO:0000313" key="6">
    <source>
        <dbReference type="WBParaSite" id="ACAC_0000770801-mRNA-1"/>
    </source>
</evidence>
<dbReference type="WBParaSite" id="ACAC_0000770801-mRNA-1">
    <property type="protein sequence ID" value="ACAC_0000770801-mRNA-1"/>
    <property type="gene ID" value="ACAC_0000770801"/>
</dbReference>
<feature type="domain" description="BCNT-C" evidence="4">
    <location>
        <begin position="246"/>
        <end position="326"/>
    </location>
</feature>
<feature type="region of interest" description="Disordered" evidence="3">
    <location>
        <begin position="75"/>
        <end position="121"/>
    </location>
</feature>
<dbReference type="AlphaFoldDB" id="A0A0K0DBC7"/>
<feature type="compositionally biased region" description="Acidic residues" evidence="3">
    <location>
        <begin position="75"/>
        <end position="86"/>
    </location>
</feature>
<evidence type="ECO:0000256" key="2">
    <source>
        <dbReference type="ARBA" id="ARBA00030244"/>
    </source>
</evidence>
<name>A0A0K0DBC7_ANGCA</name>
<reference evidence="6" key="2">
    <citation type="submission" date="2017-02" db="UniProtKB">
        <authorList>
            <consortium name="WormBaseParasite"/>
        </authorList>
    </citation>
    <scope>IDENTIFICATION</scope>
</reference>
<proteinExistence type="predicted"/>
<evidence type="ECO:0000256" key="1">
    <source>
        <dbReference type="ARBA" id="ARBA00019033"/>
    </source>
</evidence>
<dbReference type="STRING" id="6313.A0A0K0DBC7"/>
<evidence type="ECO:0000313" key="5">
    <source>
        <dbReference type="Proteomes" id="UP000035642"/>
    </source>
</evidence>
<dbReference type="InterPro" id="IPR027124">
    <property type="entry name" value="Swc5/CFDP1/2"/>
</dbReference>
<dbReference type="InterPro" id="IPR011421">
    <property type="entry name" value="BCNT-C"/>
</dbReference>
<dbReference type="PANTHER" id="PTHR48407:SF1">
    <property type="entry name" value="CRANIOFACIAL DEVELOPMENT PROTEIN 1"/>
    <property type="match status" value="1"/>
</dbReference>
<dbReference type="PROSITE" id="PS51279">
    <property type="entry name" value="BCNT_C"/>
    <property type="match status" value="1"/>
</dbReference>
<keyword evidence="5" id="KW-1185">Reference proteome</keyword>
<evidence type="ECO:0000256" key="3">
    <source>
        <dbReference type="SAM" id="MobiDB-lite"/>
    </source>
</evidence>
<dbReference type="GO" id="GO:0000812">
    <property type="term" value="C:Swr1 complex"/>
    <property type="evidence" value="ECO:0007669"/>
    <property type="project" value="TreeGrafter"/>
</dbReference>
<dbReference type="Pfam" id="PF07572">
    <property type="entry name" value="BCNT"/>
    <property type="match status" value="1"/>
</dbReference>
<dbReference type="PANTHER" id="PTHR48407">
    <property type="entry name" value="CRANIOFACIAL DEVELOPMENT PROTEIN 1"/>
    <property type="match status" value="1"/>
</dbReference>
<accession>A0A0K0DBC7</accession>
<organism evidence="5 6">
    <name type="scientific">Angiostrongylus cantonensis</name>
    <name type="common">Rat lungworm</name>
    <dbReference type="NCBI Taxonomy" id="6313"/>
    <lineage>
        <taxon>Eukaryota</taxon>
        <taxon>Metazoa</taxon>
        <taxon>Ecdysozoa</taxon>
        <taxon>Nematoda</taxon>
        <taxon>Chromadorea</taxon>
        <taxon>Rhabditida</taxon>
        <taxon>Rhabditina</taxon>
        <taxon>Rhabditomorpha</taxon>
        <taxon>Strongyloidea</taxon>
        <taxon>Metastrongylidae</taxon>
        <taxon>Angiostrongylus</taxon>
    </lineage>
</organism>
<reference evidence="5" key="1">
    <citation type="submission" date="2012-09" db="EMBL/GenBank/DDBJ databases">
        <authorList>
            <person name="Martin A.A."/>
        </authorList>
    </citation>
    <scope>NUCLEOTIDE SEQUENCE</scope>
</reference>
<evidence type="ECO:0000259" key="4">
    <source>
        <dbReference type="PROSITE" id="PS51279"/>
    </source>
</evidence>
<sequence>MSKAINVMKRLLYELWREKLKSDTSMARLQKLACTLGLALPPGAAAQRVMNGHESDYNSSEDEDYVPDEVEDVDYSSGDEVDEITDGDAQLLTTKRKRRSKDKHIGTPAEEALNSAEGGDEDDAEAAFMALMAEEDPILRKKRSESAQNPSVSAKLCASLETVASTSSSAESIQPESRNGTTLITEVYDFAGDEVRCVGYLLVINFRVEREVTFEEAQEIEAKEKRKENGKLRKPAQKCDFGMLEIFRRLGLCGALTLLAKKPKMSILDKSNLDWTSFKTENNLQEELETFNRGKNGYLDRMEFLSRTDYKEFEKEKELRNASRKPL</sequence>